<dbReference type="PANTHER" id="PTHR48111">
    <property type="entry name" value="REGULATOR OF RPOS"/>
    <property type="match status" value="1"/>
</dbReference>
<gene>
    <name evidence="10" type="ORF">C6I21_03850</name>
</gene>
<dbReference type="CDD" id="cd00383">
    <property type="entry name" value="trans_reg_C"/>
    <property type="match status" value="1"/>
</dbReference>
<evidence type="ECO:0000256" key="1">
    <source>
        <dbReference type="ARBA" id="ARBA00022553"/>
    </source>
</evidence>
<comment type="caution">
    <text evidence="10">The sequence shown here is derived from an EMBL/GenBank/DDBJ whole genome shotgun (WGS) entry which is preliminary data.</text>
</comment>
<dbReference type="AlphaFoldDB" id="A0A2P6MJN5"/>
<dbReference type="InterPro" id="IPR039420">
    <property type="entry name" value="WalR-like"/>
</dbReference>
<dbReference type="InterPro" id="IPR001789">
    <property type="entry name" value="Sig_transdc_resp-reg_receiver"/>
</dbReference>
<accession>A0A2P6MJN5</accession>
<dbReference type="PROSITE" id="PS51755">
    <property type="entry name" value="OMPR_PHOB"/>
    <property type="match status" value="1"/>
</dbReference>
<keyword evidence="11" id="KW-1185">Reference proteome</keyword>
<evidence type="ECO:0000259" key="8">
    <source>
        <dbReference type="PROSITE" id="PS50110"/>
    </source>
</evidence>
<dbReference type="Pfam" id="PF00072">
    <property type="entry name" value="Response_reg"/>
    <property type="match status" value="1"/>
</dbReference>
<dbReference type="CDD" id="cd17574">
    <property type="entry name" value="REC_OmpR"/>
    <property type="match status" value="1"/>
</dbReference>
<evidence type="ECO:0000256" key="3">
    <source>
        <dbReference type="ARBA" id="ARBA00023015"/>
    </source>
</evidence>
<dbReference type="InterPro" id="IPR036388">
    <property type="entry name" value="WH-like_DNA-bd_sf"/>
</dbReference>
<keyword evidence="4 7" id="KW-0238">DNA-binding</keyword>
<dbReference type="GO" id="GO:0005829">
    <property type="term" value="C:cytosol"/>
    <property type="evidence" value="ECO:0007669"/>
    <property type="project" value="TreeGrafter"/>
</dbReference>
<feature type="DNA-binding region" description="OmpR/PhoB-type" evidence="7">
    <location>
        <begin position="125"/>
        <end position="227"/>
    </location>
</feature>
<evidence type="ECO:0000313" key="10">
    <source>
        <dbReference type="EMBL" id="PRO66484.1"/>
    </source>
</evidence>
<dbReference type="Proteomes" id="UP000243650">
    <property type="component" value="Unassembled WGS sequence"/>
</dbReference>
<dbReference type="GO" id="GO:0000976">
    <property type="term" value="F:transcription cis-regulatory region binding"/>
    <property type="evidence" value="ECO:0007669"/>
    <property type="project" value="TreeGrafter"/>
</dbReference>
<dbReference type="PROSITE" id="PS50110">
    <property type="entry name" value="RESPONSE_REGULATORY"/>
    <property type="match status" value="1"/>
</dbReference>
<evidence type="ECO:0000256" key="2">
    <source>
        <dbReference type="ARBA" id="ARBA00023012"/>
    </source>
</evidence>
<sequence>MHVLIVEDEYSMVEVLEAYLVRDGHEVSYALNGADGLKQFRVKRPDFIILDLMLPDLSGESVLQEVRREADTPVLILSAKSAEEERVQGMLLGADDYVVKPFSPREVMVRIQAIMRRFQKQEEQSEVWSFGGGRLRIRLNERRVICGGEEVHLTPIEYRLLTAMARHPGWVYERAELLEKVQEDLFFEGYERSIDVHVKNLRKKIEVDPRHPEWVETVFGMGYRFRGERDV</sequence>
<protein>
    <submittedName>
        <fullName evidence="10">DNA-binding response regulator</fullName>
    </submittedName>
</protein>
<feature type="domain" description="Response regulatory" evidence="8">
    <location>
        <begin position="2"/>
        <end position="115"/>
    </location>
</feature>
<evidence type="ECO:0000313" key="11">
    <source>
        <dbReference type="Proteomes" id="UP000243650"/>
    </source>
</evidence>
<dbReference type="SMART" id="SM00862">
    <property type="entry name" value="Trans_reg_C"/>
    <property type="match status" value="1"/>
</dbReference>
<dbReference type="Gene3D" id="3.40.50.2300">
    <property type="match status" value="1"/>
</dbReference>
<dbReference type="GO" id="GO:0000156">
    <property type="term" value="F:phosphorelay response regulator activity"/>
    <property type="evidence" value="ECO:0007669"/>
    <property type="project" value="TreeGrafter"/>
</dbReference>
<organism evidence="10 11">
    <name type="scientific">Alkalicoccus urumqiensis</name>
    <name type="common">Bacillus urumqiensis</name>
    <dbReference type="NCBI Taxonomy" id="1548213"/>
    <lineage>
        <taxon>Bacteria</taxon>
        <taxon>Bacillati</taxon>
        <taxon>Bacillota</taxon>
        <taxon>Bacilli</taxon>
        <taxon>Bacillales</taxon>
        <taxon>Bacillaceae</taxon>
        <taxon>Alkalicoccus</taxon>
    </lineage>
</organism>
<evidence type="ECO:0000256" key="6">
    <source>
        <dbReference type="PROSITE-ProRule" id="PRU00169"/>
    </source>
</evidence>
<keyword evidence="2" id="KW-0902">Two-component regulatory system</keyword>
<dbReference type="OrthoDB" id="9802426at2"/>
<evidence type="ECO:0000256" key="4">
    <source>
        <dbReference type="ARBA" id="ARBA00023125"/>
    </source>
</evidence>
<dbReference type="SMART" id="SM00448">
    <property type="entry name" value="REC"/>
    <property type="match status" value="1"/>
</dbReference>
<dbReference type="SUPFAM" id="SSF52172">
    <property type="entry name" value="CheY-like"/>
    <property type="match status" value="1"/>
</dbReference>
<dbReference type="InterPro" id="IPR011006">
    <property type="entry name" value="CheY-like_superfamily"/>
</dbReference>
<feature type="modified residue" description="4-aspartylphosphate" evidence="6">
    <location>
        <position position="51"/>
    </location>
</feature>
<keyword evidence="3" id="KW-0805">Transcription regulation</keyword>
<proteinExistence type="predicted"/>
<name>A0A2P6MJN5_ALKUR</name>
<dbReference type="Gene3D" id="1.10.10.10">
    <property type="entry name" value="Winged helix-like DNA-binding domain superfamily/Winged helix DNA-binding domain"/>
    <property type="match status" value="1"/>
</dbReference>
<dbReference type="GO" id="GO:0006355">
    <property type="term" value="P:regulation of DNA-templated transcription"/>
    <property type="evidence" value="ECO:0007669"/>
    <property type="project" value="InterPro"/>
</dbReference>
<evidence type="ECO:0000256" key="7">
    <source>
        <dbReference type="PROSITE-ProRule" id="PRU01091"/>
    </source>
</evidence>
<dbReference type="RefSeq" id="WP_105958122.1">
    <property type="nucleotide sequence ID" value="NZ_PVNS01000003.1"/>
</dbReference>
<dbReference type="PANTHER" id="PTHR48111:SF1">
    <property type="entry name" value="TWO-COMPONENT RESPONSE REGULATOR ORR33"/>
    <property type="match status" value="1"/>
</dbReference>
<dbReference type="InterPro" id="IPR001867">
    <property type="entry name" value="OmpR/PhoB-type_DNA-bd"/>
</dbReference>
<keyword evidence="5" id="KW-0804">Transcription</keyword>
<keyword evidence="1 6" id="KW-0597">Phosphoprotein</keyword>
<reference evidence="10 11" key="1">
    <citation type="submission" date="2018-03" db="EMBL/GenBank/DDBJ databases">
        <title>Bacillus urumqiensis sp. nov., a moderately haloalkaliphilic bacterium isolated from a salt lake.</title>
        <authorList>
            <person name="Zhao B."/>
            <person name="Liao Z."/>
        </authorList>
    </citation>
    <scope>NUCLEOTIDE SEQUENCE [LARGE SCALE GENOMIC DNA]</scope>
    <source>
        <strain evidence="10 11">BZ-SZ-XJ18</strain>
    </source>
</reference>
<feature type="domain" description="OmpR/PhoB-type" evidence="9">
    <location>
        <begin position="125"/>
        <end position="227"/>
    </location>
</feature>
<evidence type="ECO:0000259" key="9">
    <source>
        <dbReference type="PROSITE" id="PS51755"/>
    </source>
</evidence>
<evidence type="ECO:0000256" key="5">
    <source>
        <dbReference type="ARBA" id="ARBA00023163"/>
    </source>
</evidence>
<dbReference type="EMBL" id="PVNS01000003">
    <property type="protein sequence ID" value="PRO66484.1"/>
    <property type="molecule type" value="Genomic_DNA"/>
</dbReference>
<dbReference type="Gene3D" id="6.10.250.690">
    <property type="match status" value="1"/>
</dbReference>
<dbReference type="Pfam" id="PF00486">
    <property type="entry name" value="Trans_reg_C"/>
    <property type="match status" value="1"/>
</dbReference>
<dbReference type="GO" id="GO:0032993">
    <property type="term" value="C:protein-DNA complex"/>
    <property type="evidence" value="ECO:0007669"/>
    <property type="project" value="TreeGrafter"/>
</dbReference>